<dbReference type="PANTHER" id="PTHR48112:SF22">
    <property type="entry name" value="MITOCHONDRIAL TRANSCRIPTION FACTOR A, ISOFORM B"/>
    <property type="match status" value="1"/>
</dbReference>
<dbReference type="InterPro" id="IPR009071">
    <property type="entry name" value="HMG_box_dom"/>
</dbReference>
<dbReference type="GO" id="GO:0003677">
    <property type="term" value="F:DNA binding"/>
    <property type="evidence" value="ECO:0007669"/>
    <property type="project" value="UniProtKB-UniRule"/>
</dbReference>
<sequence length="586" mass="62031">MSSGHSPSDYSQYPPHGYASPQPDQQSHLPYPYSMYGGSGSTGGRVPNGSTAASSIGLSPLQHQQSPAYGHHQLHPGQQSYDAHLQSQHAQPYGAYTHHQAYTQHYGQHPSALHAGMMPSAQLAQLGIPPGNTNASGAPHQHHPHMNAYSHHQNAYGGHYPQHAPHHGGQGAFGSMHPDMATGSLNPQQSTQHQQGYGLIGHPNQPAGQHPSALHHGANMPAGQNTVGQAALNNAQSSATGSGAAASGSGSGSGAGRKRKKAATDDGGAAPAAGGAATGGSAARGKGSAAQAAAKAETGADGDEGTKKGAGRAKKRSRSDTHDSADGAASTTASTKATNTKPMKSLLKPPKQAPSAWQIFFTAELHKIKSETPGERLNVAHVAREAGQRYAALPESTKAEFQRQSQLAKEQWERDMESWKASLTPEDIKRENLFRAAQRKAGKSRKGNLKDPHAPKKPLSAYFLFLRAIRASPEMTQEVFEGEQETTKQSVLAAAKWRQLSEDEKRPYLVRAEADKARYEQLRKDYDAAKPDESGAAKEGTGAQGQAGNDGSHAGADKLENYLVEGFGDDDDDDDHEEEGNDQYDD</sequence>
<feature type="compositionally biased region" description="Basic and acidic residues" evidence="3">
    <location>
        <begin position="522"/>
        <end position="536"/>
    </location>
</feature>
<feature type="compositionally biased region" description="Polar residues" evidence="3">
    <location>
        <begin position="1"/>
        <end position="11"/>
    </location>
</feature>
<gene>
    <name evidence="5" type="ORF">OC846_000250</name>
</gene>
<dbReference type="GO" id="GO:0005634">
    <property type="term" value="C:nucleus"/>
    <property type="evidence" value="ECO:0007669"/>
    <property type="project" value="UniProtKB-UniRule"/>
</dbReference>
<feature type="region of interest" description="Disordered" evidence="3">
    <location>
        <begin position="522"/>
        <end position="586"/>
    </location>
</feature>
<comment type="caution">
    <text evidence="5">The sequence shown here is derived from an EMBL/GenBank/DDBJ whole genome shotgun (WGS) entry which is preliminary data.</text>
</comment>
<dbReference type="InterPro" id="IPR036910">
    <property type="entry name" value="HMG_box_dom_sf"/>
</dbReference>
<evidence type="ECO:0000256" key="3">
    <source>
        <dbReference type="SAM" id="MobiDB-lite"/>
    </source>
</evidence>
<dbReference type="Gene3D" id="1.10.30.10">
    <property type="entry name" value="High mobility group box domain"/>
    <property type="match status" value="2"/>
</dbReference>
<keyword evidence="2" id="KW-0539">Nucleus</keyword>
<dbReference type="EMBL" id="JAPDMZ010000003">
    <property type="protein sequence ID" value="KAK0557683.1"/>
    <property type="molecule type" value="Genomic_DNA"/>
</dbReference>
<accession>A0AAN6GW55</accession>
<reference evidence="5" key="1">
    <citation type="journal article" date="2023" name="PhytoFront">
        <title>Draft Genome Resources of Seven Strains of Tilletia horrida, Causal Agent of Kernel Smut of Rice.</title>
        <authorList>
            <person name="Khanal S."/>
            <person name="Antony Babu S."/>
            <person name="Zhou X.G."/>
        </authorList>
    </citation>
    <scope>NUCLEOTIDE SEQUENCE</scope>
    <source>
        <strain evidence="5">TX6</strain>
    </source>
</reference>
<keyword evidence="6" id="KW-1185">Reference proteome</keyword>
<dbReference type="Proteomes" id="UP001176517">
    <property type="component" value="Unassembled WGS sequence"/>
</dbReference>
<feature type="DNA-binding region" description="HMG box" evidence="2">
    <location>
        <begin position="350"/>
        <end position="420"/>
    </location>
</feature>
<feature type="compositionally biased region" description="Polar residues" evidence="3">
    <location>
        <begin position="222"/>
        <end position="236"/>
    </location>
</feature>
<dbReference type="InterPro" id="IPR050342">
    <property type="entry name" value="HMGB"/>
</dbReference>
<evidence type="ECO:0000313" key="5">
    <source>
        <dbReference type="EMBL" id="KAK0557683.1"/>
    </source>
</evidence>
<evidence type="ECO:0000313" key="6">
    <source>
        <dbReference type="Proteomes" id="UP001176517"/>
    </source>
</evidence>
<feature type="compositionally biased region" description="Acidic residues" evidence="3">
    <location>
        <begin position="567"/>
        <end position="586"/>
    </location>
</feature>
<feature type="compositionally biased region" description="Low complexity" evidence="3">
    <location>
        <begin position="265"/>
        <end position="299"/>
    </location>
</feature>
<feature type="region of interest" description="Disordered" evidence="3">
    <location>
        <begin position="1"/>
        <end position="56"/>
    </location>
</feature>
<feature type="DNA-binding region" description="HMG box" evidence="2">
    <location>
        <begin position="455"/>
        <end position="527"/>
    </location>
</feature>
<dbReference type="SMART" id="SM00398">
    <property type="entry name" value="HMG"/>
    <property type="match status" value="2"/>
</dbReference>
<dbReference type="PANTHER" id="PTHR48112">
    <property type="entry name" value="HIGH MOBILITY GROUP PROTEIN DSP1"/>
    <property type="match status" value="1"/>
</dbReference>
<dbReference type="AlphaFoldDB" id="A0AAN6GW55"/>
<dbReference type="SUPFAM" id="SSF47095">
    <property type="entry name" value="HMG-box"/>
    <property type="match status" value="2"/>
</dbReference>
<feature type="compositionally biased region" description="Polar residues" evidence="3">
    <location>
        <begin position="183"/>
        <end position="195"/>
    </location>
</feature>
<feature type="domain" description="HMG box" evidence="4">
    <location>
        <begin position="455"/>
        <end position="527"/>
    </location>
</feature>
<feature type="region of interest" description="Disordered" evidence="3">
    <location>
        <begin position="158"/>
        <end position="353"/>
    </location>
</feature>
<evidence type="ECO:0000256" key="1">
    <source>
        <dbReference type="ARBA" id="ARBA00023125"/>
    </source>
</evidence>
<proteinExistence type="predicted"/>
<dbReference type="Pfam" id="PF00505">
    <property type="entry name" value="HMG_box"/>
    <property type="match status" value="2"/>
</dbReference>
<feature type="compositionally biased region" description="Low complexity" evidence="3">
    <location>
        <begin position="326"/>
        <end position="338"/>
    </location>
</feature>
<evidence type="ECO:0000259" key="4">
    <source>
        <dbReference type="PROSITE" id="PS50118"/>
    </source>
</evidence>
<evidence type="ECO:0000256" key="2">
    <source>
        <dbReference type="PROSITE-ProRule" id="PRU00267"/>
    </source>
</evidence>
<dbReference type="PROSITE" id="PS50118">
    <property type="entry name" value="HMG_BOX_2"/>
    <property type="match status" value="2"/>
</dbReference>
<organism evidence="5 6">
    <name type="scientific">Tilletia horrida</name>
    <dbReference type="NCBI Taxonomy" id="155126"/>
    <lineage>
        <taxon>Eukaryota</taxon>
        <taxon>Fungi</taxon>
        <taxon>Dikarya</taxon>
        <taxon>Basidiomycota</taxon>
        <taxon>Ustilaginomycotina</taxon>
        <taxon>Exobasidiomycetes</taxon>
        <taxon>Tilletiales</taxon>
        <taxon>Tilletiaceae</taxon>
        <taxon>Tilletia</taxon>
    </lineage>
</organism>
<feature type="compositionally biased region" description="Low complexity" evidence="3">
    <location>
        <begin position="237"/>
        <end position="248"/>
    </location>
</feature>
<keyword evidence="1 2" id="KW-0238">DNA-binding</keyword>
<name>A0AAN6GW55_9BASI</name>
<feature type="domain" description="HMG box" evidence="4">
    <location>
        <begin position="350"/>
        <end position="420"/>
    </location>
</feature>
<protein>
    <recommendedName>
        <fullName evidence="4">HMG box domain-containing protein</fullName>
    </recommendedName>
</protein>